<protein>
    <submittedName>
        <fullName evidence="3">Uncharacterized protein</fullName>
    </submittedName>
</protein>
<keyword evidence="2" id="KW-0812">Transmembrane</keyword>
<dbReference type="KEGG" id="cre:CHLRE_17g719701v5"/>
<evidence type="ECO:0000256" key="1">
    <source>
        <dbReference type="SAM" id="MobiDB-lite"/>
    </source>
</evidence>
<reference evidence="3 4" key="1">
    <citation type="journal article" date="2007" name="Science">
        <title>The Chlamydomonas genome reveals the evolution of key animal and plant functions.</title>
        <authorList>
            <person name="Merchant S.S."/>
            <person name="Prochnik S.E."/>
            <person name="Vallon O."/>
            <person name="Harris E.H."/>
            <person name="Karpowicz S.J."/>
            <person name="Witman G.B."/>
            <person name="Terry A."/>
            <person name="Salamov A."/>
            <person name="Fritz-Laylin L.K."/>
            <person name="Marechal-Drouard L."/>
            <person name="Marshall W.F."/>
            <person name="Qu L.H."/>
            <person name="Nelson D.R."/>
            <person name="Sanderfoot A.A."/>
            <person name="Spalding M.H."/>
            <person name="Kapitonov V.V."/>
            <person name="Ren Q."/>
            <person name="Ferris P."/>
            <person name="Lindquist E."/>
            <person name="Shapiro H."/>
            <person name="Lucas S.M."/>
            <person name="Grimwood J."/>
            <person name="Schmutz J."/>
            <person name="Cardol P."/>
            <person name="Cerutti H."/>
            <person name="Chanfreau G."/>
            <person name="Chen C.L."/>
            <person name="Cognat V."/>
            <person name="Croft M.T."/>
            <person name="Dent R."/>
            <person name="Dutcher S."/>
            <person name="Fernandez E."/>
            <person name="Fukuzawa H."/>
            <person name="Gonzalez-Ballester D."/>
            <person name="Gonzalez-Halphen D."/>
            <person name="Hallmann A."/>
            <person name="Hanikenne M."/>
            <person name="Hippler M."/>
            <person name="Inwood W."/>
            <person name="Jabbari K."/>
            <person name="Kalanon M."/>
            <person name="Kuras R."/>
            <person name="Lefebvre P.A."/>
            <person name="Lemaire S.D."/>
            <person name="Lobanov A.V."/>
            <person name="Lohr M."/>
            <person name="Manuell A."/>
            <person name="Meier I."/>
            <person name="Mets L."/>
            <person name="Mittag M."/>
            <person name="Mittelmeier T."/>
            <person name="Moroney J.V."/>
            <person name="Moseley J."/>
            <person name="Napoli C."/>
            <person name="Nedelcu A.M."/>
            <person name="Niyogi K."/>
            <person name="Novoselov S.V."/>
            <person name="Paulsen I.T."/>
            <person name="Pazour G."/>
            <person name="Purton S."/>
            <person name="Ral J.P."/>
            <person name="Riano-Pachon D.M."/>
            <person name="Riekhof W."/>
            <person name="Rymarquis L."/>
            <person name="Schroda M."/>
            <person name="Stern D."/>
            <person name="Umen J."/>
            <person name="Willows R."/>
            <person name="Wilson N."/>
            <person name="Zimmer S.L."/>
            <person name="Allmer J."/>
            <person name="Balk J."/>
            <person name="Bisova K."/>
            <person name="Chen C.J."/>
            <person name="Elias M."/>
            <person name="Gendler K."/>
            <person name="Hauser C."/>
            <person name="Lamb M.R."/>
            <person name="Ledford H."/>
            <person name="Long J.C."/>
            <person name="Minagawa J."/>
            <person name="Page M.D."/>
            <person name="Pan J."/>
            <person name="Pootakham W."/>
            <person name="Roje S."/>
            <person name="Rose A."/>
            <person name="Stahlberg E."/>
            <person name="Terauchi A.M."/>
            <person name="Yang P."/>
            <person name="Ball S."/>
            <person name="Bowler C."/>
            <person name="Dieckmann C.L."/>
            <person name="Gladyshev V.N."/>
            <person name="Green P."/>
            <person name="Jorgensen R."/>
            <person name="Mayfield S."/>
            <person name="Mueller-Roeber B."/>
            <person name="Rajamani S."/>
            <person name="Sayre R.T."/>
            <person name="Brokstein P."/>
            <person name="Dubchak I."/>
            <person name="Goodstein D."/>
            <person name="Hornick L."/>
            <person name="Huang Y.W."/>
            <person name="Jhaveri J."/>
            <person name="Luo Y."/>
            <person name="Martinez D."/>
            <person name="Ngau W.C."/>
            <person name="Otillar B."/>
            <person name="Poliakov A."/>
            <person name="Porter A."/>
            <person name="Szajkowski L."/>
            <person name="Werner G."/>
            <person name="Zhou K."/>
            <person name="Grigoriev I.V."/>
            <person name="Rokhsar D.S."/>
            <person name="Grossman A.R."/>
        </authorList>
    </citation>
    <scope>NUCLEOTIDE SEQUENCE [LARGE SCALE GENOMIC DNA]</scope>
    <source>
        <strain evidence="4">CC-503</strain>
    </source>
</reference>
<gene>
    <name evidence="3" type="ORF">CHLRE_17g719701v5</name>
</gene>
<organism evidence="3 4">
    <name type="scientific">Chlamydomonas reinhardtii</name>
    <name type="common">Chlamydomonas smithii</name>
    <dbReference type="NCBI Taxonomy" id="3055"/>
    <lineage>
        <taxon>Eukaryota</taxon>
        <taxon>Viridiplantae</taxon>
        <taxon>Chlorophyta</taxon>
        <taxon>core chlorophytes</taxon>
        <taxon>Chlorophyceae</taxon>
        <taxon>CS clade</taxon>
        <taxon>Chlamydomonadales</taxon>
        <taxon>Chlamydomonadaceae</taxon>
        <taxon>Chlamydomonas</taxon>
    </lineage>
</organism>
<dbReference type="EMBL" id="CM008978">
    <property type="protein sequence ID" value="PNW70433.1"/>
    <property type="molecule type" value="Genomic_DNA"/>
</dbReference>
<keyword evidence="4" id="KW-1185">Reference proteome</keyword>
<sequence length="140" mass="15023">MVKPQPRAVACAGWFQRRVSPDPAPPPRFQPDVVVGAVGVIVTIVATVLMAIADLKTDLKADITSLKTDLKTDIKALPARRSPSRPGWWTSFRRTSTSFWRTASPAAAARKRVCCAPGQSQAEAATELHRRGSSSATSSP</sequence>
<dbReference type="InParanoid" id="A0A2K3CQ90"/>
<feature type="region of interest" description="Disordered" evidence="1">
    <location>
        <begin position="119"/>
        <end position="140"/>
    </location>
</feature>
<dbReference type="GeneID" id="5729335"/>
<dbReference type="ExpressionAtlas" id="A0A2K3CQ90">
    <property type="expression patterns" value="baseline"/>
</dbReference>
<dbReference type="PaxDb" id="3055-EDO96322"/>
<feature type="transmembrane region" description="Helical" evidence="2">
    <location>
        <begin position="33"/>
        <end position="53"/>
    </location>
</feature>
<name>A0A2K3CQ90_CHLRE</name>
<dbReference type="AlphaFoldDB" id="A0A2K3CQ90"/>
<dbReference type="Proteomes" id="UP000006906">
    <property type="component" value="Chromosome 17"/>
</dbReference>
<dbReference type="RefSeq" id="XP_042914692.1">
    <property type="nucleotide sequence ID" value="XM_043072233.1"/>
</dbReference>
<keyword evidence="2" id="KW-0472">Membrane</keyword>
<dbReference type="Gramene" id="PNW70433">
    <property type="protein sequence ID" value="PNW70433"/>
    <property type="gene ID" value="CHLRE_17g719701v5"/>
</dbReference>
<evidence type="ECO:0000256" key="2">
    <source>
        <dbReference type="SAM" id="Phobius"/>
    </source>
</evidence>
<accession>A0A2K3CQ90</accession>
<evidence type="ECO:0000313" key="3">
    <source>
        <dbReference type="EMBL" id="PNW70433.1"/>
    </source>
</evidence>
<evidence type="ECO:0000313" key="4">
    <source>
        <dbReference type="Proteomes" id="UP000006906"/>
    </source>
</evidence>
<keyword evidence="2" id="KW-1133">Transmembrane helix</keyword>
<proteinExistence type="predicted"/>